<dbReference type="Gene3D" id="3.10.20.30">
    <property type="match status" value="1"/>
</dbReference>
<dbReference type="InterPro" id="IPR012675">
    <property type="entry name" value="Beta-grasp_dom_sf"/>
</dbReference>
<keyword evidence="4" id="KW-1185">Reference proteome</keyword>
<dbReference type="AlphaFoldDB" id="A0A418YA17"/>
<organism evidence="3 4">
    <name type="scientific">Motilimonas pumila</name>
    <dbReference type="NCBI Taxonomy" id="2303987"/>
    <lineage>
        <taxon>Bacteria</taxon>
        <taxon>Pseudomonadati</taxon>
        <taxon>Pseudomonadota</taxon>
        <taxon>Gammaproteobacteria</taxon>
        <taxon>Alteromonadales</taxon>
        <taxon>Alteromonadales genera incertae sedis</taxon>
        <taxon>Motilimonas</taxon>
    </lineage>
</organism>
<evidence type="ECO:0000313" key="3">
    <source>
        <dbReference type="EMBL" id="RJG38773.1"/>
    </source>
</evidence>
<dbReference type="OrthoDB" id="9796486at2"/>
<proteinExistence type="predicted"/>
<dbReference type="SUPFAM" id="SSF54292">
    <property type="entry name" value="2Fe-2S ferredoxin-like"/>
    <property type="match status" value="1"/>
</dbReference>
<dbReference type="InterPro" id="IPR006058">
    <property type="entry name" value="2Fe2S_fd_BS"/>
</dbReference>
<evidence type="ECO:0000259" key="2">
    <source>
        <dbReference type="PROSITE" id="PS51085"/>
    </source>
</evidence>
<reference evidence="3 4" key="1">
    <citation type="submission" date="2018-09" db="EMBL/GenBank/DDBJ databases">
        <authorList>
            <person name="Wang F."/>
        </authorList>
    </citation>
    <scope>NUCLEOTIDE SEQUENCE [LARGE SCALE GENOMIC DNA]</scope>
    <source>
        <strain evidence="3 4">PLHSC7-2</strain>
    </source>
</reference>
<protein>
    <recommendedName>
        <fullName evidence="2">2Fe-2S ferredoxin-type domain-containing protein</fullName>
    </recommendedName>
</protein>
<dbReference type="Pfam" id="PF00111">
    <property type="entry name" value="Fer2"/>
    <property type="match status" value="1"/>
</dbReference>
<keyword evidence="1" id="KW-0830">Ubiquinone</keyword>
<dbReference type="InterPro" id="IPR036010">
    <property type="entry name" value="2Fe-2S_ferredoxin-like_sf"/>
</dbReference>
<name>A0A418YA17_9GAMM</name>
<dbReference type="PROSITE" id="PS00197">
    <property type="entry name" value="2FE2S_FER_1"/>
    <property type="match status" value="1"/>
</dbReference>
<sequence length="76" mass="8340">MKVTLPASNDCPVLSQLIEKVGVNVHYECKHGVCGACRCKITAGFVFYEQPPLAYLRKDEILPCIAKTTSAITLEI</sequence>
<dbReference type="InterPro" id="IPR001041">
    <property type="entry name" value="2Fe-2S_ferredoxin-type"/>
</dbReference>
<evidence type="ECO:0000256" key="1">
    <source>
        <dbReference type="ARBA" id="ARBA00023075"/>
    </source>
</evidence>
<feature type="domain" description="2Fe-2S ferredoxin-type" evidence="2">
    <location>
        <begin position="1"/>
        <end position="76"/>
    </location>
</feature>
<dbReference type="PROSITE" id="PS51085">
    <property type="entry name" value="2FE2S_FER_2"/>
    <property type="match status" value="1"/>
</dbReference>
<accession>A0A418YA17</accession>
<dbReference type="RefSeq" id="WP_119912320.1">
    <property type="nucleotide sequence ID" value="NZ_QZCH01000038.1"/>
</dbReference>
<gene>
    <name evidence="3" type="ORF">D1Z90_18690</name>
</gene>
<dbReference type="EMBL" id="QZCH01000038">
    <property type="protein sequence ID" value="RJG38773.1"/>
    <property type="molecule type" value="Genomic_DNA"/>
</dbReference>
<dbReference type="CDD" id="cd00207">
    <property type="entry name" value="fer2"/>
    <property type="match status" value="1"/>
</dbReference>
<comment type="caution">
    <text evidence="3">The sequence shown here is derived from an EMBL/GenBank/DDBJ whole genome shotgun (WGS) entry which is preliminary data.</text>
</comment>
<dbReference type="GO" id="GO:0051537">
    <property type="term" value="F:2 iron, 2 sulfur cluster binding"/>
    <property type="evidence" value="ECO:0007669"/>
    <property type="project" value="InterPro"/>
</dbReference>
<evidence type="ECO:0000313" key="4">
    <source>
        <dbReference type="Proteomes" id="UP000283255"/>
    </source>
</evidence>
<reference evidence="3 4" key="2">
    <citation type="submission" date="2019-01" db="EMBL/GenBank/DDBJ databases">
        <title>Motilimonas pumilus sp. nov., isolated from the gut of sea cucumber (Apostichopus japonicus).</title>
        <authorList>
            <person name="Wang F.-Q."/>
            <person name="Ren L.-H."/>
            <person name="Lin Y.-W."/>
            <person name="Sun G.-H."/>
            <person name="Du Z.-J."/>
            <person name="Zhao J.-X."/>
            <person name="Liu X.-J."/>
            <person name="Liu L.-J."/>
        </authorList>
    </citation>
    <scope>NUCLEOTIDE SEQUENCE [LARGE SCALE GENOMIC DNA]</scope>
    <source>
        <strain evidence="3 4">PLHSC7-2</strain>
    </source>
</reference>
<dbReference type="Proteomes" id="UP000283255">
    <property type="component" value="Unassembled WGS sequence"/>
</dbReference>